<dbReference type="InterPro" id="IPR015421">
    <property type="entry name" value="PyrdxlP-dep_Trfase_major"/>
</dbReference>
<dbReference type="GO" id="GO:0000271">
    <property type="term" value="P:polysaccharide biosynthetic process"/>
    <property type="evidence" value="ECO:0007669"/>
    <property type="project" value="TreeGrafter"/>
</dbReference>
<dbReference type="NCBIfam" id="TIGR02379">
    <property type="entry name" value="ECA_wecE"/>
    <property type="match status" value="1"/>
</dbReference>
<comment type="similarity">
    <text evidence="2 3">Belongs to the DegT/DnrJ/EryC1 family.</text>
</comment>
<dbReference type="PANTHER" id="PTHR30244">
    <property type="entry name" value="TRANSAMINASE"/>
    <property type="match status" value="1"/>
</dbReference>
<dbReference type="CDD" id="cd00616">
    <property type="entry name" value="AHBA_syn"/>
    <property type="match status" value="1"/>
</dbReference>
<keyword evidence="1 3" id="KW-0663">Pyridoxal phosphate</keyword>
<dbReference type="GO" id="GO:0030170">
    <property type="term" value="F:pyridoxal phosphate binding"/>
    <property type="evidence" value="ECO:0007669"/>
    <property type="project" value="TreeGrafter"/>
</dbReference>
<dbReference type="SUPFAM" id="SSF53383">
    <property type="entry name" value="PLP-dependent transferases"/>
    <property type="match status" value="1"/>
</dbReference>
<name>G5S3B7_SALET</name>
<dbReference type="NCBIfam" id="NF008212">
    <property type="entry name" value="PRK10975.1"/>
    <property type="match status" value="1"/>
</dbReference>
<feature type="non-terminal residue" evidence="4">
    <location>
        <position position="512"/>
    </location>
</feature>
<comment type="caution">
    <text evidence="4">The sequence shown here is derived from an EMBL/GenBank/DDBJ whole genome shotgun (WGS) entry which is preliminary data.</text>
</comment>
<dbReference type="PANTHER" id="PTHR30244:SF34">
    <property type="entry name" value="DTDP-4-AMINO-4,6-DIDEOXYGALACTOSE TRANSAMINASE"/>
    <property type="match status" value="1"/>
</dbReference>
<dbReference type="Pfam" id="PF01041">
    <property type="entry name" value="DegT_DnrJ_EryC1"/>
    <property type="match status" value="1"/>
</dbReference>
<evidence type="ECO:0000256" key="1">
    <source>
        <dbReference type="ARBA" id="ARBA00022898"/>
    </source>
</evidence>
<dbReference type="InterPro" id="IPR012749">
    <property type="entry name" value="WecE-like"/>
</dbReference>
<reference evidence="4 5" key="1">
    <citation type="journal article" date="2011" name="BMC Genomics">
        <title>Genome sequencing reveals diversification of virulence factor content and possible host adaptation in distinct subpopulations of Salmonella enterica.</title>
        <authorList>
            <person name="den Bakker H.C."/>
            <person name="Moreno Switt A.I."/>
            <person name="Govoni G."/>
            <person name="Cummings C.A."/>
            <person name="Ranieri M.L."/>
            <person name="Degoricija L."/>
            <person name="Hoelzer K."/>
            <person name="Rodriguez-Rivera L.D."/>
            <person name="Brown S."/>
            <person name="Bolchacova E."/>
            <person name="Furtado M.R."/>
            <person name="Wiedmann M."/>
        </authorList>
    </citation>
    <scope>NUCLEOTIDE SEQUENCE [LARGE SCALE GENOMIC DNA]</scope>
    <source>
        <strain evidence="4 5">R8-2977</strain>
    </source>
</reference>
<dbReference type="Gene3D" id="3.40.630.30">
    <property type="match status" value="1"/>
</dbReference>
<dbReference type="GO" id="GO:0019180">
    <property type="term" value="F:dTDP-4-amino-4,6-dideoxygalactose transaminase activity"/>
    <property type="evidence" value="ECO:0007669"/>
    <property type="project" value="TreeGrafter"/>
</dbReference>
<dbReference type="Gene3D" id="3.40.640.10">
    <property type="entry name" value="Type I PLP-dependent aspartate aminotransferase-like (Major domain)"/>
    <property type="match status" value="1"/>
</dbReference>
<organism evidence="4 5">
    <name type="scientific">Salmonella enterica subsp. enterica serovar Urbana str. R8-2977</name>
    <dbReference type="NCBI Taxonomy" id="913084"/>
    <lineage>
        <taxon>Bacteria</taxon>
        <taxon>Pseudomonadati</taxon>
        <taxon>Pseudomonadota</taxon>
        <taxon>Gammaproteobacteria</taxon>
        <taxon>Enterobacterales</taxon>
        <taxon>Enterobacteriaceae</taxon>
        <taxon>Salmonella</taxon>
    </lineage>
</organism>
<dbReference type="FunFam" id="3.40.640.10:FF:000037">
    <property type="entry name" value="dTDP-4-amino-4,6-dideoxygalactose transaminase"/>
    <property type="match status" value="1"/>
</dbReference>
<evidence type="ECO:0000313" key="4">
    <source>
        <dbReference type="EMBL" id="EHC97862.1"/>
    </source>
</evidence>
<dbReference type="EMBL" id="AFCW01002143">
    <property type="protein sequence ID" value="EHC97862.1"/>
    <property type="molecule type" value="Genomic_DNA"/>
</dbReference>
<evidence type="ECO:0000313" key="5">
    <source>
        <dbReference type="Proteomes" id="UP000004776"/>
    </source>
</evidence>
<sequence>MPVRASIEPLLWENTFFGVNSGIVRIDASAPELTPEALQAWQRVQVKVPAENIAWLSALQSLGFSLVEGEVDFALPVKGHRYQHGAEIAHLTDIPALRQLAGEAFTQSRFRAPWYAPDASARFYAQWIENAVRGTFDHQCLVLRTETGAIRGYVSLRELNDTDARIVRELNDTDARTRASVCWLDAARERNLCRRRSVGRRVAAKQHCGWRPSWATPPRLNVTYKAVPTSKALRTGYTGDNMIPFNAPPVVGTELEYMQSAMSSGKLCGDGGFTRRCQQWLEQHFGSAKVLLTPSCTASLEMAALLLDIQPGDEVIMPSFTFVSTANAFVLRGAKIVFVDIRPDTMNIDETLIEAAITDKTRAIVPVHYAGVACEMDVIMALADKYNLFVVEDAAQGVMSTYKGRALGTIGHIGCFSFHETKNYTAGGEGGATLINDRTLIERAEIIREKGTNRSQFFRGQVDKYTWRDIGSSYLMSDLQAAYLWAQLEAADRINQQRLSLWQTYYDALTPL</sequence>
<evidence type="ECO:0000256" key="2">
    <source>
        <dbReference type="ARBA" id="ARBA00037999"/>
    </source>
</evidence>
<proteinExistence type="inferred from homology"/>
<evidence type="ECO:0000256" key="3">
    <source>
        <dbReference type="RuleBase" id="RU004508"/>
    </source>
</evidence>
<dbReference type="SUPFAM" id="SSF55729">
    <property type="entry name" value="Acyl-CoA N-acyltransferases (Nat)"/>
    <property type="match status" value="1"/>
</dbReference>
<dbReference type="AlphaFoldDB" id="G5S3B7"/>
<gene>
    <name evidence="4" type="ORF">LTSEURB_5856</name>
</gene>
<dbReference type="NCBIfam" id="NF008687">
    <property type="entry name" value="PRK11706.1"/>
    <property type="match status" value="1"/>
</dbReference>
<dbReference type="InterPro" id="IPR016181">
    <property type="entry name" value="Acyl_CoA_acyltransferase"/>
</dbReference>
<dbReference type="InterPro" id="IPR015424">
    <property type="entry name" value="PyrdxlP-dep_Trfase"/>
</dbReference>
<dbReference type="Proteomes" id="UP000004776">
    <property type="component" value="Unassembled WGS sequence"/>
</dbReference>
<dbReference type="InterPro" id="IPR000653">
    <property type="entry name" value="DegT/StrS_aminotransferase"/>
</dbReference>
<accession>G5S3B7</accession>
<protein>
    <submittedName>
        <fullName evidence="4">Lipopolysaccharide biosynthesis protein RffA</fullName>
    </submittedName>
</protein>